<keyword evidence="1" id="KW-0472">Membrane</keyword>
<gene>
    <name evidence="2" type="ORF">GCM10009663_10590</name>
</gene>
<comment type="caution">
    <text evidence="2">The sequence shown here is derived from an EMBL/GenBank/DDBJ whole genome shotgun (WGS) entry which is preliminary data.</text>
</comment>
<dbReference type="PANTHER" id="PTHR42305">
    <property type="entry name" value="MEMBRANE PROTEIN RV1733C-RELATED"/>
    <property type="match status" value="1"/>
</dbReference>
<dbReference type="RefSeq" id="WP_344622301.1">
    <property type="nucleotide sequence ID" value="NZ_BAAALD010000006.1"/>
</dbReference>
<evidence type="ECO:0008006" key="4">
    <source>
        <dbReference type="Google" id="ProtNLM"/>
    </source>
</evidence>
<reference evidence="2 3" key="1">
    <citation type="journal article" date="2019" name="Int. J. Syst. Evol. Microbiol.">
        <title>The Global Catalogue of Microorganisms (GCM) 10K type strain sequencing project: providing services to taxonomists for standard genome sequencing and annotation.</title>
        <authorList>
            <consortium name="The Broad Institute Genomics Platform"/>
            <consortium name="The Broad Institute Genome Sequencing Center for Infectious Disease"/>
            <person name="Wu L."/>
            <person name="Ma J."/>
        </authorList>
    </citation>
    <scope>NUCLEOTIDE SEQUENCE [LARGE SCALE GENOMIC DNA]</scope>
    <source>
        <strain evidence="2 3">JCM 13002</strain>
    </source>
</reference>
<keyword evidence="1" id="KW-1133">Transmembrane helix</keyword>
<protein>
    <recommendedName>
        <fullName evidence="4">Transmembrane protein</fullName>
    </recommendedName>
</protein>
<dbReference type="EMBL" id="BAAALD010000006">
    <property type="protein sequence ID" value="GAA1072736.1"/>
    <property type="molecule type" value="Genomic_DNA"/>
</dbReference>
<keyword evidence="3" id="KW-1185">Reference proteome</keyword>
<evidence type="ECO:0000256" key="1">
    <source>
        <dbReference type="SAM" id="Phobius"/>
    </source>
</evidence>
<evidence type="ECO:0000313" key="2">
    <source>
        <dbReference type="EMBL" id="GAA1072736.1"/>
    </source>
</evidence>
<feature type="transmembrane region" description="Helical" evidence="1">
    <location>
        <begin position="40"/>
        <end position="58"/>
    </location>
</feature>
<accession>A0ABN1TB99</accession>
<organism evidence="2 3">
    <name type="scientific">Kitasatospora arboriphila</name>
    <dbReference type="NCBI Taxonomy" id="258052"/>
    <lineage>
        <taxon>Bacteria</taxon>
        <taxon>Bacillati</taxon>
        <taxon>Actinomycetota</taxon>
        <taxon>Actinomycetes</taxon>
        <taxon>Kitasatosporales</taxon>
        <taxon>Streptomycetaceae</taxon>
        <taxon>Kitasatospora</taxon>
    </lineage>
</organism>
<name>A0ABN1TB99_9ACTN</name>
<feature type="transmembrane region" description="Helical" evidence="1">
    <location>
        <begin position="155"/>
        <end position="176"/>
    </location>
</feature>
<dbReference type="PANTHER" id="PTHR42305:SF1">
    <property type="entry name" value="MEMBRANE PROTEIN RV1733C-RELATED"/>
    <property type="match status" value="1"/>
</dbReference>
<dbReference type="Proteomes" id="UP001499987">
    <property type="component" value="Unassembled WGS sequence"/>
</dbReference>
<evidence type="ECO:0000313" key="3">
    <source>
        <dbReference type="Proteomes" id="UP001499987"/>
    </source>
</evidence>
<proteinExistence type="predicted"/>
<keyword evidence="1" id="KW-0812">Transmembrane</keyword>
<dbReference type="InterPro" id="IPR039708">
    <property type="entry name" value="MT1774/Rv1733c-like"/>
</dbReference>
<sequence length="216" mass="22679">MAGTHGTRVTRPWQRHLRRALGTEHNALARAADRSRSRSLVLAVLAVVVAALLGAVAARADLGSAERRAEAATPHLHRIDAVLLTPTRNSGGTADAVAGRYRAAAAWTYPAGQHNTGTVQLGRPTPTGATTTVWVGDSGQFVPAPPSTADLVSDAVSLGLFVFGCLSLLTACVLGLRLTGLNRRADAAWQRSWAELEPVWSGRAAREPGNGEARRG</sequence>